<protein>
    <submittedName>
        <fullName evidence="1">Uncharacterized protein</fullName>
    </submittedName>
</protein>
<dbReference type="EMBL" id="BJYM01000001">
    <property type="protein sequence ID" value="GEN85620.1"/>
    <property type="molecule type" value="Genomic_DNA"/>
</dbReference>
<comment type="caution">
    <text evidence="1">The sequence shown here is derived from an EMBL/GenBank/DDBJ whole genome shotgun (WGS) entry which is preliminary data.</text>
</comment>
<accession>A0A511ZDW3</accession>
<sequence>MYVLNLRLVSNFCFLSGDRFYFIIDKREKFPVKEVSSYVYYYNKTEAFLKKGPLSPFMLII</sequence>
<keyword evidence="2" id="KW-1185">Reference proteome</keyword>
<name>A0A511ZDW3_9BACI</name>
<reference evidence="1 2" key="1">
    <citation type="submission" date="2019-07" db="EMBL/GenBank/DDBJ databases">
        <title>Whole genome shotgun sequence of Oceanobacillus sojae NBRC 105379.</title>
        <authorList>
            <person name="Hosoyama A."/>
            <person name="Uohara A."/>
            <person name="Ohji S."/>
            <person name="Ichikawa N."/>
        </authorList>
    </citation>
    <scope>NUCLEOTIDE SEQUENCE [LARGE SCALE GENOMIC DNA]</scope>
    <source>
        <strain evidence="1 2">NBRC 105379</strain>
    </source>
</reference>
<dbReference type="AlphaFoldDB" id="A0A511ZDW3"/>
<evidence type="ECO:0000313" key="2">
    <source>
        <dbReference type="Proteomes" id="UP000321558"/>
    </source>
</evidence>
<proteinExistence type="predicted"/>
<gene>
    <name evidence="1" type="ORF">OSO01_03590</name>
</gene>
<dbReference type="Proteomes" id="UP000321558">
    <property type="component" value="Unassembled WGS sequence"/>
</dbReference>
<organism evidence="1 2">
    <name type="scientific">Oceanobacillus sojae</name>
    <dbReference type="NCBI Taxonomy" id="582851"/>
    <lineage>
        <taxon>Bacteria</taxon>
        <taxon>Bacillati</taxon>
        <taxon>Bacillota</taxon>
        <taxon>Bacilli</taxon>
        <taxon>Bacillales</taxon>
        <taxon>Bacillaceae</taxon>
        <taxon>Oceanobacillus</taxon>
    </lineage>
</organism>
<evidence type="ECO:0000313" key="1">
    <source>
        <dbReference type="EMBL" id="GEN85620.1"/>
    </source>
</evidence>